<evidence type="ECO:0000256" key="1">
    <source>
        <dbReference type="ARBA" id="ARBA00022679"/>
    </source>
</evidence>
<dbReference type="EMBL" id="JAJLJH010000010">
    <property type="protein sequence ID" value="MCK9688764.1"/>
    <property type="molecule type" value="Genomic_DNA"/>
</dbReference>
<dbReference type="AlphaFoldDB" id="A0A9X1YLI2"/>
<keyword evidence="2" id="KW-0012">Acyltransferase</keyword>
<evidence type="ECO:0000256" key="2">
    <source>
        <dbReference type="ARBA" id="ARBA00023315"/>
    </source>
</evidence>
<dbReference type="RefSeq" id="WP_275684810.1">
    <property type="nucleotide sequence ID" value="NZ_JAJLJH010000010.1"/>
</dbReference>
<protein>
    <submittedName>
        <fullName evidence="4">GNAT family N-acetyltransferase</fullName>
    </submittedName>
</protein>
<evidence type="ECO:0000313" key="5">
    <source>
        <dbReference type="Proteomes" id="UP001139353"/>
    </source>
</evidence>
<name>A0A9X1YLI2_9BURK</name>
<reference evidence="4" key="1">
    <citation type="submission" date="2021-11" db="EMBL/GenBank/DDBJ databases">
        <title>BS-T2-15 a new species belonging to the Comamonadaceae family isolated from the soil of a French oak forest.</title>
        <authorList>
            <person name="Mieszkin S."/>
            <person name="Alain K."/>
        </authorList>
    </citation>
    <scope>NUCLEOTIDE SEQUENCE</scope>
    <source>
        <strain evidence="4">BS-T2-15</strain>
    </source>
</reference>
<evidence type="ECO:0000259" key="3">
    <source>
        <dbReference type="PROSITE" id="PS51186"/>
    </source>
</evidence>
<dbReference type="CDD" id="cd04301">
    <property type="entry name" value="NAT_SF"/>
    <property type="match status" value="1"/>
</dbReference>
<dbReference type="Proteomes" id="UP001139353">
    <property type="component" value="Unassembled WGS sequence"/>
</dbReference>
<dbReference type="InterPro" id="IPR016181">
    <property type="entry name" value="Acyl_CoA_acyltransferase"/>
</dbReference>
<dbReference type="PANTHER" id="PTHR43877">
    <property type="entry name" value="AMINOALKYLPHOSPHONATE N-ACETYLTRANSFERASE-RELATED-RELATED"/>
    <property type="match status" value="1"/>
</dbReference>
<comment type="caution">
    <text evidence="4">The sequence shown here is derived from an EMBL/GenBank/DDBJ whole genome shotgun (WGS) entry which is preliminary data.</text>
</comment>
<dbReference type="PROSITE" id="PS51186">
    <property type="entry name" value="GNAT"/>
    <property type="match status" value="1"/>
</dbReference>
<keyword evidence="5" id="KW-1185">Reference proteome</keyword>
<accession>A0A9X1YLI2</accession>
<keyword evidence="1" id="KW-0808">Transferase</keyword>
<dbReference type="InterPro" id="IPR050832">
    <property type="entry name" value="Bact_Acetyltransf"/>
</dbReference>
<gene>
    <name evidence="4" type="ORF">LPC04_23880</name>
</gene>
<evidence type="ECO:0000313" key="4">
    <source>
        <dbReference type="EMBL" id="MCK9688764.1"/>
    </source>
</evidence>
<dbReference type="GO" id="GO:0016747">
    <property type="term" value="F:acyltransferase activity, transferring groups other than amino-acyl groups"/>
    <property type="evidence" value="ECO:0007669"/>
    <property type="project" value="InterPro"/>
</dbReference>
<dbReference type="InterPro" id="IPR000182">
    <property type="entry name" value="GNAT_dom"/>
</dbReference>
<proteinExistence type="predicted"/>
<dbReference type="SUPFAM" id="SSF55729">
    <property type="entry name" value="Acyl-CoA N-acyltransferases (Nat)"/>
    <property type="match status" value="1"/>
</dbReference>
<sequence>MPLPASDAITFRLASADDALCLGVLSTQVFLDTYATQGIRPALANEVLQLHSVAAYEALLADPGVTILVAECDGHLIGFSQVRDGAGDPQVPAAAASELRRLYVQERFTGRGVGRDLLRQAEKAAAARGAEMLWLTAWEGNARALLFYPRCGYEHLGVTVYTIEGEDYPNRLFGKRVRHVAAAAAE</sequence>
<feature type="domain" description="N-acetyltransferase" evidence="3">
    <location>
        <begin position="9"/>
        <end position="175"/>
    </location>
</feature>
<organism evidence="4 5">
    <name type="scientific">Scleromatobacter humisilvae</name>
    <dbReference type="NCBI Taxonomy" id="2897159"/>
    <lineage>
        <taxon>Bacteria</taxon>
        <taxon>Pseudomonadati</taxon>
        <taxon>Pseudomonadota</taxon>
        <taxon>Betaproteobacteria</taxon>
        <taxon>Burkholderiales</taxon>
        <taxon>Sphaerotilaceae</taxon>
        <taxon>Scleromatobacter</taxon>
    </lineage>
</organism>
<dbReference type="Pfam" id="PF00583">
    <property type="entry name" value="Acetyltransf_1"/>
    <property type="match status" value="1"/>
</dbReference>
<dbReference type="Gene3D" id="3.40.630.30">
    <property type="match status" value="1"/>
</dbReference>